<keyword evidence="4" id="KW-1185">Reference proteome</keyword>
<evidence type="ECO:0000313" key="4">
    <source>
        <dbReference type="Proteomes" id="UP000002368"/>
    </source>
</evidence>
<sequence>MNDFEKEIRRAFDRMFNEIEVPPAEPIVGRIERKQQQQKTKRYIVTGLSAAAAAGLIAMVSVPHWDGMFRNPSVAYDAHPGNTPAPVTPHPTKPGGTPETSGLGKSSPEKAGVSQQGAGDAPGGSPEHRVGDSGSASQGALAMGGARGSLSTGNPGASEPPSKGGQPSAANEEPAPSSQGKPPEPGSGSVAGVNQQDKSRIVLPSARAILWTPYQPSFIPAGYEPVVEFASAEAASNGGKSSGVRWTYQGPGDAILIIVQQPLGPNASSPLPISPYPQEQTTVHGQAAVFQRGSDNLLHLIWVENETRFDIATNTDKQTLLQVATGLAPTAPQKP</sequence>
<keyword evidence="2" id="KW-0472">Membrane</keyword>
<evidence type="ECO:0000256" key="1">
    <source>
        <dbReference type="SAM" id="MobiDB-lite"/>
    </source>
</evidence>
<accession>D5WSR3</accession>
<organism evidence="3 4">
    <name type="scientific">Kyrpidia tusciae (strain DSM 2912 / NBRC 15312 / T2)</name>
    <name type="common">Bacillus tusciae</name>
    <dbReference type="NCBI Taxonomy" id="562970"/>
    <lineage>
        <taxon>Bacteria</taxon>
        <taxon>Bacillati</taxon>
        <taxon>Bacillota</taxon>
        <taxon>Bacilli</taxon>
        <taxon>Bacillales</taxon>
        <taxon>Alicyclobacillaceae</taxon>
        <taxon>Kyrpidia</taxon>
    </lineage>
</organism>
<feature type="transmembrane region" description="Helical" evidence="2">
    <location>
        <begin position="43"/>
        <end position="65"/>
    </location>
</feature>
<protein>
    <recommendedName>
        <fullName evidence="5">DUF4367 domain-containing protein</fullName>
    </recommendedName>
</protein>
<proteinExistence type="predicted"/>
<dbReference type="AlphaFoldDB" id="D5WSR3"/>
<dbReference type="EMBL" id="CP002017">
    <property type="protein sequence ID" value="ADG07082.1"/>
    <property type="molecule type" value="Genomic_DNA"/>
</dbReference>
<feature type="region of interest" description="Disordered" evidence="1">
    <location>
        <begin position="79"/>
        <end position="195"/>
    </location>
</feature>
<gene>
    <name evidence="3" type="ordered locus">Btus_2418</name>
</gene>
<name>D5WSR3_KYRT2</name>
<reference evidence="3 4" key="1">
    <citation type="journal article" date="2011" name="Stand. Genomic Sci.">
        <title>Complete genome sequence of the thermophilic, hydrogen-oxidizing Bacillus tusciae type strain (T2) and reclassification in the new genus, Kyrpidia gen. nov. as Kyrpidia tusciae comb. nov. and emendation of the family Alicyclobacillaceae da Costa and Rainey, 2010.</title>
        <authorList>
            <person name="Klenk H.P."/>
            <person name="Lapidus A."/>
            <person name="Chertkov O."/>
            <person name="Copeland A."/>
            <person name="Del Rio T.G."/>
            <person name="Nolan M."/>
            <person name="Lucas S."/>
            <person name="Chen F."/>
            <person name="Tice H."/>
            <person name="Cheng J.F."/>
            <person name="Han C."/>
            <person name="Bruce D."/>
            <person name="Goodwin L."/>
            <person name="Pitluck S."/>
            <person name="Pati A."/>
            <person name="Ivanova N."/>
            <person name="Mavromatis K."/>
            <person name="Daum C."/>
            <person name="Chen A."/>
            <person name="Palaniappan K."/>
            <person name="Chang Y.J."/>
            <person name="Land M."/>
            <person name="Hauser L."/>
            <person name="Jeffries C.D."/>
            <person name="Detter J.C."/>
            <person name="Rohde M."/>
            <person name="Abt B."/>
            <person name="Pukall R."/>
            <person name="Goker M."/>
            <person name="Bristow J."/>
            <person name="Markowitz V."/>
            <person name="Hugenholtz P."/>
            <person name="Eisen J.A."/>
        </authorList>
    </citation>
    <scope>NUCLEOTIDE SEQUENCE [LARGE SCALE GENOMIC DNA]</scope>
    <source>
        <strain evidence="3 4">DSM 2912</strain>
    </source>
</reference>
<evidence type="ECO:0000256" key="2">
    <source>
        <dbReference type="SAM" id="Phobius"/>
    </source>
</evidence>
<dbReference type="STRING" id="562970.Btus_2418"/>
<dbReference type="OrthoDB" id="9818218at2"/>
<evidence type="ECO:0000313" key="3">
    <source>
        <dbReference type="EMBL" id="ADG07082.1"/>
    </source>
</evidence>
<dbReference type="KEGG" id="bts:Btus_2418"/>
<keyword evidence="2" id="KW-1133">Transmembrane helix</keyword>
<keyword evidence="2" id="KW-0812">Transmembrane</keyword>
<dbReference type="HOGENOM" id="CLU_828424_0_0_9"/>
<dbReference type="Proteomes" id="UP000002368">
    <property type="component" value="Chromosome"/>
</dbReference>
<dbReference type="RefSeq" id="WP_013076365.1">
    <property type="nucleotide sequence ID" value="NC_014098.1"/>
</dbReference>
<evidence type="ECO:0008006" key="5">
    <source>
        <dbReference type="Google" id="ProtNLM"/>
    </source>
</evidence>